<gene>
    <name evidence="2" type="ORF">EIP75_01785</name>
</gene>
<dbReference type="EMBL" id="RSED01000001">
    <property type="protein sequence ID" value="RRS06342.1"/>
    <property type="molecule type" value="Genomic_DNA"/>
</dbReference>
<keyword evidence="1" id="KW-0732">Signal</keyword>
<reference evidence="2 3" key="1">
    <citation type="submission" date="2018-12" db="EMBL/GenBank/DDBJ databases">
        <title>The whole draft genome of Aquabacterium sp. SJQ9.</title>
        <authorList>
            <person name="Sun L."/>
            <person name="Gao X."/>
            <person name="Chen W."/>
            <person name="Huang K."/>
        </authorList>
    </citation>
    <scope>NUCLEOTIDE SEQUENCE [LARGE SCALE GENOMIC DNA]</scope>
    <source>
        <strain evidence="2 3">SJQ9</strain>
    </source>
</reference>
<dbReference type="OrthoDB" id="8907005at2"/>
<proteinExistence type="predicted"/>
<evidence type="ECO:0000313" key="3">
    <source>
        <dbReference type="Proteomes" id="UP000269265"/>
    </source>
</evidence>
<feature type="signal peptide" evidence="1">
    <location>
        <begin position="1"/>
        <end position="22"/>
    </location>
</feature>
<dbReference type="Proteomes" id="UP000269265">
    <property type="component" value="Unassembled WGS sequence"/>
</dbReference>
<organism evidence="2 3">
    <name type="scientific">Aquabacterium soli</name>
    <dbReference type="NCBI Taxonomy" id="2493092"/>
    <lineage>
        <taxon>Bacteria</taxon>
        <taxon>Pseudomonadati</taxon>
        <taxon>Pseudomonadota</taxon>
        <taxon>Betaproteobacteria</taxon>
        <taxon>Burkholderiales</taxon>
        <taxon>Aquabacterium</taxon>
    </lineage>
</organism>
<comment type="caution">
    <text evidence="2">The sequence shown here is derived from an EMBL/GenBank/DDBJ whole genome shotgun (WGS) entry which is preliminary data.</text>
</comment>
<keyword evidence="3" id="KW-1185">Reference proteome</keyword>
<dbReference type="AlphaFoldDB" id="A0A3R8SAX4"/>
<protein>
    <recommendedName>
        <fullName evidence="4">PBP domain-containing protein</fullName>
    </recommendedName>
</protein>
<dbReference type="RefSeq" id="WP_125241485.1">
    <property type="nucleotide sequence ID" value="NZ_RSED01000001.1"/>
</dbReference>
<sequence>MTFTKIALAAVATLAVAAQAQAATVNLTGASATSIAYVKALKGLCTGTFTVYKTDTSTTALGNFFTAKCSTNFTGLSNAGGVAVDGVAFNVSGGSFTAVSGSAGTATFAFVPTTGGTAAAGTANLAGIALQTGVAASLTGQKSRGGFLDIEPAAFPESELIAAGVSASTLAAKTTPASFSQLFGVAVSNDLYRALQTAQGITVPGGADNRLPAYQPSISRAQYTAIVVDAFNSAKQDINALLGVGTAGDKLTLCRRISTSGTQASSNQYFLNSFIGSDGANAGAYGVADLATYGAGSGLDSFEVQEGGGTSNARDCLNANGYSVGVLSLENSPAATIATGELGGYRFVKLNGVAAYDGAGSVASAKNGSYEFWYQAQKFANDNTATAVLNAIDAKLDDLTGLTGLFPNASNEFTRNGSNANAITKQ</sequence>
<name>A0A3R8SAX4_9BURK</name>
<feature type="chain" id="PRO_5018655478" description="PBP domain-containing protein" evidence="1">
    <location>
        <begin position="23"/>
        <end position="426"/>
    </location>
</feature>
<evidence type="ECO:0000313" key="2">
    <source>
        <dbReference type="EMBL" id="RRS06342.1"/>
    </source>
</evidence>
<evidence type="ECO:0008006" key="4">
    <source>
        <dbReference type="Google" id="ProtNLM"/>
    </source>
</evidence>
<evidence type="ECO:0000256" key="1">
    <source>
        <dbReference type="SAM" id="SignalP"/>
    </source>
</evidence>
<accession>A0A3R8SAX4</accession>